<evidence type="ECO:0000259" key="2">
    <source>
        <dbReference type="Pfam" id="PF13542"/>
    </source>
</evidence>
<evidence type="ECO:0000313" key="5">
    <source>
        <dbReference type="Proteomes" id="UP001589838"/>
    </source>
</evidence>
<name>A0ABV6KGB1_9BACI</name>
<evidence type="ECO:0000259" key="3">
    <source>
        <dbReference type="Pfam" id="PF14690"/>
    </source>
</evidence>
<feature type="domain" description="Transposase IS204/IS1001/IS1096/IS1165 helix-turn-helix" evidence="2">
    <location>
        <begin position="89"/>
        <end position="133"/>
    </location>
</feature>
<dbReference type="PANTHER" id="PTHR33498:SF1">
    <property type="entry name" value="TRANSPOSASE FOR INSERTION SEQUENCE ELEMENT IS1557"/>
    <property type="match status" value="1"/>
</dbReference>
<dbReference type="InterPro" id="IPR002560">
    <property type="entry name" value="Transposase_DDE"/>
</dbReference>
<dbReference type="InterPro" id="IPR047951">
    <property type="entry name" value="Transpos_ISL3"/>
</dbReference>
<protein>
    <submittedName>
        <fullName evidence="4">Transposase family protein</fullName>
    </submittedName>
</protein>
<feature type="domain" description="Transposase IS204/IS1001/IS1096/IS1165 DDE" evidence="1">
    <location>
        <begin position="156"/>
        <end position="226"/>
    </location>
</feature>
<dbReference type="EMBL" id="JBHLUX010000072">
    <property type="protein sequence ID" value="MFC0472329.1"/>
    <property type="molecule type" value="Genomic_DNA"/>
</dbReference>
<accession>A0ABV6KGB1</accession>
<keyword evidence="5" id="KW-1185">Reference proteome</keyword>
<dbReference type="Pfam" id="PF14690">
    <property type="entry name" value="Zn_ribbon_ISL3"/>
    <property type="match status" value="1"/>
</dbReference>
<evidence type="ECO:0000313" key="4">
    <source>
        <dbReference type="EMBL" id="MFC0472329.1"/>
    </source>
</evidence>
<dbReference type="Proteomes" id="UP001589838">
    <property type="component" value="Unassembled WGS sequence"/>
</dbReference>
<dbReference type="RefSeq" id="WP_335963967.1">
    <property type="nucleotide sequence ID" value="NZ_JAXBLX010000071.1"/>
</dbReference>
<reference evidence="4 5" key="1">
    <citation type="submission" date="2024-09" db="EMBL/GenBank/DDBJ databases">
        <authorList>
            <person name="Sun Q."/>
            <person name="Mori K."/>
        </authorList>
    </citation>
    <scope>NUCLEOTIDE SEQUENCE [LARGE SCALE GENOMIC DNA]</scope>
    <source>
        <strain evidence="4 5">NCAIM B.02610</strain>
    </source>
</reference>
<dbReference type="Pfam" id="PF13542">
    <property type="entry name" value="HTH_Tnp_ISL3"/>
    <property type="match status" value="1"/>
</dbReference>
<gene>
    <name evidence="4" type="ORF">ACFFHM_17995</name>
</gene>
<dbReference type="Pfam" id="PF01610">
    <property type="entry name" value="DDE_Tnp_ISL3"/>
    <property type="match status" value="1"/>
</dbReference>
<comment type="caution">
    <text evidence="4">The sequence shown here is derived from an EMBL/GenBank/DDBJ whole genome shotgun (WGS) entry which is preliminary data.</text>
</comment>
<feature type="domain" description="Transposase IS204/IS1001/IS1096/IS1165 zinc-finger" evidence="3">
    <location>
        <begin position="34"/>
        <end position="78"/>
    </location>
</feature>
<dbReference type="InterPro" id="IPR029261">
    <property type="entry name" value="Transposase_Znf"/>
</dbReference>
<organism evidence="4 5">
    <name type="scientific">Halalkalibacter kiskunsagensis</name>
    <dbReference type="NCBI Taxonomy" id="1548599"/>
    <lineage>
        <taxon>Bacteria</taxon>
        <taxon>Bacillati</taxon>
        <taxon>Bacillota</taxon>
        <taxon>Bacilli</taxon>
        <taxon>Bacillales</taxon>
        <taxon>Bacillaceae</taxon>
        <taxon>Halalkalibacter</taxon>
    </lineage>
</organism>
<dbReference type="PANTHER" id="PTHR33498">
    <property type="entry name" value="TRANSPOSASE FOR INSERTION SEQUENCE ELEMENT IS1557"/>
    <property type="match status" value="1"/>
</dbReference>
<proteinExistence type="predicted"/>
<evidence type="ECO:0000259" key="1">
    <source>
        <dbReference type="Pfam" id="PF01610"/>
    </source>
</evidence>
<dbReference type="InterPro" id="IPR032877">
    <property type="entry name" value="Transposase_HTH"/>
</dbReference>
<sequence length="230" mass="27228">MFSISLELPEFIVVKQVFHKEYFHLYVVKKATEERCPFCGYMTGHVHDWRTRKVRDLKVLEKPLYLFVRVNRFRCFNCHEVFTQTFDSIHPNKHQTSRYRDYLYEQCLGSSIKSVSEKENVPYTTLERIFYSIAQEKEAEQLDELEQTLGEEDLVLSLDEVAVRKGHRYETVLMDAKTGRVLSMEQNRSYESTQLLLTKNVLSNTSVQTIVVDMWNPFHKAVHAVCFIFH</sequence>